<comment type="caution">
    <text evidence="1">The sequence shown here is derived from an EMBL/GenBank/DDBJ whole genome shotgun (WGS) entry which is preliminary data.</text>
</comment>
<dbReference type="SUPFAM" id="SSF55729">
    <property type="entry name" value="Acyl-CoA N-acyltransferases (Nat)"/>
    <property type="match status" value="1"/>
</dbReference>
<feature type="non-terminal residue" evidence="1">
    <location>
        <position position="174"/>
    </location>
</feature>
<gene>
    <name evidence="1" type="ORF">S01H4_56637</name>
</gene>
<accession>X1D395</accession>
<proteinExistence type="predicted"/>
<dbReference type="Gene3D" id="3.40.630.30">
    <property type="match status" value="1"/>
</dbReference>
<protein>
    <recommendedName>
        <fullName evidence="2">N-acetyltransferase domain-containing protein</fullName>
    </recommendedName>
</protein>
<reference evidence="1" key="1">
    <citation type="journal article" date="2014" name="Front. Microbiol.">
        <title>High frequency of phylogenetically diverse reductive dehalogenase-homologous genes in deep subseafloor sedimentary metagenomes.</title>
        <authorList>
            <person name="Kawai M."/>
            <person name="Futagami T."/>
            <person name="Toyoda A."/>
            <person name="Takaki Y."/>
            <person name="Nishi S."/>
            <person name="Hori S."/>
            <person name="Arai W."/>
            <person name="Tsubouchi T."/>
            <person name="Morono Y."/>
            <person name="Uchiyama I."/>
            <person name="Ito T."/>
            <person name="Fujiyama A."/>
            <person name="Inagaki F."/>
            <person name="Takami H."/>
        </authorList>
    </citation>
    <scope>NUCLEOTIDE SEQUENCE</scope>
    <source>
        <strain evidence="1">Expedition CK06-06</strain>
    </source>
</reference>
<sequence>MYAVQKVDLNSDEMRGWSWLGFTPCEQVHHHVLELDQFEPRLAPLYDRLKSRGRIPESAQIIPLYEADADEVIRLHLAQLGGDPSTLAERIRGEGPESFSPRYSRILLVDGRVVGFILAHRASRDVAHVDADVVDPTLRGGWANIWLKLEATRGALNLGIKKFVFTTFDHYTDT</sequence>
<organism evidence="1">
    <name type="scientific">marine sediment metagenome</name>
    <dbReference type="NCBI Taxonomy" id="412755"/>
    <lineage>
        <taxon>unclassified sequences</taxon>
        <taxon>metagenomes</taxon>
        <taxon>ecological metagenomes</taxon>
    </lineage>
</organism>
<dbReference type="InterPro" id="IPR016181">
    <property type="entry name" value="Acyl_CoA_acyltransferase"/>
</dbReference>
<evidence type="ECO:0008006" key="2">
    <source>
        <dbReference type="Google" id="ProtNLM"/>
    </source>
</evidence>
<dbReference type="AlphaFoldDB" id="X1D395"/>
<name>X1D395_9ZZZZ</name>
<dbReference type="EMBL" id="BART01032838">
    <property type="protein sequence ID" value="GAH15236.1"/>
    <property type="molecule type" value="Genomic_DNA"/>
</dbReference>
<evidence type="ECO:0000313" key="1">
    <source>
        <dbReference type="EMBL" id="GAH15236.1"/>
    </source>
</evidence>